<reference evidence="3 4" key="1">
    <citation type="submission" date="2018-07" db="EMBL/GenBank/DDBJ databases">
        <title>Genomic Encyclopedia of Type Strains, Phase III (KMG-III): the genomes of soil and plant-associated and newly described type strains.</title>
        <authorList>
            <person name="Whitman W."/>
        </authorList>
    </citation>
    <scope>NUCLEOTIDE SEQUENCE [LARGE SCALE GENOMIC DNA]</scope>
    <source>
        <strain evidence="3 4">CECT 8488</strain>
    </source>
</reference>
<sequence>MIKKLTVLIAVLMLAVPLGACGKKASPEPPSGKTDYPRTYPTS</sequence>
<gene>
    <name evidence="3" type="ORF">DFP90_11254</name>
</gene>
<evidence type="ECO:0000313" key="3">
    <source>
        <dbReference type="EMBL" id="RED45061.1"/>
    </source>
</evidence>
<keyword evidence="2" id="KW-0732">Signal</keyword>
<protein>
    <recommendedName>
        <fullName evidence="5">Lipoprotein</fullName>
    </recommendedName>
</protein>
<organism evidence="3 4">
    <name type="scientific">Aestuariispira insulae</name>
    <dbReference type="NCBI Taxonomy" id="1461337"/>
    <lineage>
        <taxon>Bacteria</taxon>
        <taxon>Pseudomonadati</taxon>
        <taxon>Pseudomonadota</taxon>
        <taxon>Alphaproteobacteria</taxon>
        <taxon>Rhodospirillales</taxon>
        <taxon>Kiloniellaceae</taxon>
        <taxon>Aestuariispira</taxon>
    </lineage>
</organism>
<dbReference type="RefSeq" id="WP_281269706.1">
    <property type="nucleotide sequence ID" value="NZ_QRDW01000012.1"/>
</dbReference>
<keyword evidence="4" id="KW-1185">Reference proteome</keyword>
<evidence type="ECO:0000256" key="2">
    <source>
        <dbReference type="SAM" id="SignalP"/>
    </source>
</evidence>
<proteinExistence type="predicted"/>
<evidence type="ECO:0000256" key="1">
    <source>
        <dbReference type="SAM" id="MobiDB-lite"/>
    </source>
</evidence>
<feature type="signal peptide" evidence="2">
    <location>
        <begin position="1"/>
        <end position="20"/>
    </location>
</feature>
<feature type="region of interest" description="Disordered" evidence="1">
    <location>
        <begin position="21"/>
        <end position="43"/>
    </location>
</feature>
<dbReference type="AlphaFoldDB" id="A0A3D9H7C7"/>
<evidence type="ECO:0008006" key="5">
    <source>
        <dbReference type="Google" id="ProtNLM"/>
    </source>
</evidence>
<feature type="chain" id="PRO_5017690498" description="Lipoprotein" evidence="2">
    <location>
        <begin position="21"/>
        <end position="43"/>
    </location>
</feature>
<evidence type="ECO:0000313" key="4">
    <source>
        <dbReference type="Proteomes" id="UP000256845"/>
    </source>
</evidence>
<dbReference type="EMBL" id="QRDW01000012">
    <property type="protein sequence ID" value="RED45061.1"/>
    <property type="molecule type" value="Genomic_DNA"/>
</dbReference>
<name>A0A3D9H7C7_9PROT</name>
<accession>A0A3D9H7C7</accession>
<comment type="caution">
    <text evidence="3">The sequence shown here is derived from an EMBL/GenBank/DDBJ whole genome shotgun (WGS) entry which is preliminary data.</text>
</comment>
<dbReference type="Proteomes" id="UP000256845">
    <property type="component" value="Unassembled WGS sequence"/>
</dbReference>